<dbReference type="PANTHER" id="PTHR12924:SF0">
    <property type="entry name" value="TRANSLOCON-ASSOCIATED PROTEIN SUBUNIT ALPHA"/>
    <property type="match status" value="1"/>
</dbReference>
<keyword evidence="7 13" id="KW-1133">Transmembrane helix</keyword>
<evidence type="ECO:0000256" key="5">
    <source>
        <dbReference type="ARBA" id="ARBA00022729"/>
    </source>
</evidence>
<reference evidence="16" key="2">
    <citation type="submission" date="2020-10" db="UniProtKB">
        <authorList>
            <consortium name="WormBaseParasite"/>
        </authorList>
    </citation>
    <scope>IDENTIFICATION</scope>
</reference>
<protein>
    <recommendedName>
        <fullName evidence="3">Translocon-associated protein subunit alpha</fullName>
    </recommendedName>
    <alternativeName>
        <fullName evidence="11">Signal sequence receptor subunit alpha</fullName>
    </alternativeName>
</protein>
<comment type="subcellular location">
    <subcellularLocation>
        <location evidence="1">Endoplasmic reticulum membrane</location>
        <topology evidence="1">Single-pass type I membrane protein</topology>
    </subcellularLocation>
</comment>
<comment type="function">
    <text evidence="9">TRAP proteins are part of a complex whose function is to bind calcium to the ER membrane and thereby regulate the retention of ER resident proteins. May be involved in the recycling of the translocation apparatus after completion of the translocation process or may function as a membrane-bound chaperone facilitating folding of translocated proteins.</text>
</comment>
<name>A0A7E4W908_PANRE</name>
<evidence type="ECO:0000256" key="4">
    <source>
        <dbReference type="ARBA" id="ARBA00022692"/>
    </source>
</evidence>
<keyword evidence="6" id="KW-0256">Endoplasmic reticulum</keyword>
<organism evidence="15 16">
    <name type="scientific">Panagrellus redivivus</name>
    <name type="common">Microworm</name>
    <dbReference type="NCBI Taxonomy" id="6233"/>
    <lineage>
        <taxon>Eukaryota</taxon>
        <taxon>Metazoa</taxon>
        <taxon>Ecdysozoa</taxon>
        <taxon>Nematoda</taxon>
        <taxon>Chromadorea</taxon>
        <taxon>Rhabditida</taxon>
        <taxon>Tylenchina</taxon>
        <taxon>Panagrolaimomorpha</taxon>
        <taxon>Panagrolaimoidea</taxon>
        <taxon>Panagrolaimidae</taxon>
        <taxon>Panagrellus</taxon>
    </lineage>
</organism>
<evidence type="ECO:0000256" key="9">
    <source>
        <dbReference type="ARBA" id="ARBA00025620"/>
    </source>
</evidence>
<accession>A0A7E4W908</accession>
<keyword evidence="5 14" id="KW-0732">Signal</keyword>
<keyword evidence="4 13" id="KW-0812">Transmembrane</keyword>
<feature type="signal peptide" evidence="14">
    <location>
        <begin position="1"/>
        <end position="22"/>
    </location>
</feature>
<dbReference type="GO" id="GO:0005789">
    <property type="term" value="C:endoplasmic reticulum membrane"/>
    <property type="evidence" value="ECO:0007669"/>
    <property type="project" value="UniProtKB-SubCell"/>
</dbReference>
<evidence type="ECO:0000256" key="8">
    <source>
        <dbReference type="ARBA" id="ARBA00023136"/>
    </source>
</evidence>
<dbReference type="Proteomes" id="UP000492821">
    <property type="component" value="Unassembled WGS sequence"/>
</dbReference>
<evidence type="ECO:0000256" key="1">
    <source>
        <dbReference type="ARBA" id="ARBA00004115"/>
    </source>
</evidence>
<reference evidence="15" key="1">
    <citation type="journal article" date="2013" name="Genetics">
        <title>The draft genome and transcriptome of Panagrellus redivivus are shaped by the harsh demands of a free-living lifestyle.</title>
        <authorList>
            <person name="Srinivasan J."/>
            <person name="Dillman A.R."/>
            <person name="Macchietto M.G."/>
            <person name="Heikkinen L."/>
            <person name="Lakso M."/>
            <person name="Fracchia K.M."/>
            <person name="Antoshechkin I."/>
            <person name="Mortazavi A."/>
            <person name="Wong G."/>
            <person name="Sternberg P.W."/>
        </authorList>
    </citation>
    <scope>NUCLEOTIDE SEQUENCE [LARGE SCALE GENOMIC DNA]</scope>
    <source>
        <strain evidence="15">MT8872</strain>
    </source>
</reference>
<evidence type="ECO:0000313" key="16">
    <source>
        <dbReference type="WBParaSite" id="Pan_g8076.t1"/>
    </source>
</evidence>
<feature type="chain" id="PRO_5028950441" description="Translocon-associated protein subunit alpha" evidence="14">
    <location>
        <begin position="23"/>
        <end position="259"/>
    </location>
</feature>
<evidence type="ECO:0000256" key="13">
    <source>
        <dbReference type="SAM" id="Phobius"/>
    </source>
</evidence>
<dbReference type="PANTHER" id="PTHR12924">
    <property type="entry name" value="TRANSLOCON-ASSOCIATED PROTEIN, ALPHA SUBUNIT"/>
    <property type="match status" value="1"/>
</dbReference>
<proteinExistence type="inferred from homology"/>
<feature type="compositionally biased region" description="Basic residues" evidence="12">
    <location>
        <begin position="250"/>
        <end position="259"/>
    </location>
</feature>
<evidence type="ECO:0000256" key="2">
    <source>
        <dbReference type="ARBA" id="ARBA00006776"/>
    </source>
</evidence>
<evidence type="ECO:0000256" key="7">
    <source>
        <dbReference type="ARBA" id="ARBA00022989"/>
    </source>
</evidence>
<evidence type="ECO:0000256" key="14">
    <source>
        <dbReference type="SAM" id="SignalP"/>
    </source>
</evidence>
<evidence type="ECO:0000313" key="15">
    <source>
        <dbReference type="Proteomes" id="UP000492821"/>
    </source>
</evidence>
<comment type="subunit">
    <text evidence="10">Heterotetramer of TRAP-alpha, TRAP-beta, TRAP-delta and TRAP-gamma. Interacts with palmitoylated calnexin (CALX), the interaction is required for efficient folding of glycosylated proteins.</text>
</comment>
<dbReference type="Pfam" id="PF03896">
    <property type="entry name" value="TRAP_alpha"/>
    <property type="match status" value="1"/>
</dbReference>
<sequence>MMSSKLLLALFGVMLIGAAVFAEDPVDGEIKDEGEESGSTEDGEFKITSSPDAQVTFLFTQPSNAAETLELVAGKVTKFLIGFANRGEKDFTVHFSHTSFRYPLDYSYHVQNFTAARYQRTIAPKQEATFDFALIPNEAFIGRPLGLVVDLHYSDADNVPYVTTAFNQTISILEDDSVFNTEYYMLLLTGLGFVVVLLLIGQHFLSRYTKKTPQRARPVAETGTGKDFDFEWIPKDLIEKKSPKSPKTSPRQRRVAKAN</sequence>
<evidence type="ECO:0000256" key="10">
    <source>
        <dbReference type="ARBA" id="ARBA00025854"/>
    </source>
</evidence>
<feature type="region of interest" description="Disordered" evidence="12">
    <location>
        <begin position="237"/>
        <end position="259"/>
    </location>
</feature>
<evidence type="ECO:0000256" key="3">
    <source>
        <dbReference type="ARBA" id="ARBA00020280"/>
    </source>
</evidence>
<dbReference type="AlphaFoldDB" id="A0A7E4W908"/>
<feature type="transmembrane region" description="Helical" evidence="13">
    <location>
        <begin position="183"/>
        <end position="205"/>
    </location>
</feature>
<keyword evidence="8 13" id="KW-0472">Membrane</keyword>
<dbReference type="InterPro" id="IPR005595">
    <property type="entry name" value="TRAP_alpha"/>
</dbReference>
<comment type="similarity">
    <text evidence="2">Belongs to the TRAP-alpha family.</text>
</comment>
<evidence type="ECO:0000256" key="12">
    <source>
        <dbReference type="SAM" id="MobiDB-lite"/>
    </source>
</evidence>
<dbReference type="WBParaSite" id="Pan_g8076.t1">
    <property type="protein sequence ID" value="Pan_g8076.t1"/>
    <property type="gene ID" value="Pan_g8076"/>
</dbReference>
<evidence type="ECO:0000256" key="11">
    <source>
        <dbReference type="ARBA" id="ARBA00031071"/>
    </source>
</evidence>
<keyword evidence="15" id="KW-1185">Reference proteome</keyword>
<evidence type="ECO:0000256" key="6">
    <source>
        <dbReference type="ARBA" id="ARBA00022824"/>
    </source>
</evidence>